<dbReference type="InterPro" id="IPR028994">
    <property type="entry name" value="Integrin_alpha_N"/>
</dbReference>
<keyword evidence="2" id="KW-0732">Signal</keyword>
<dbReference type="PANTHER" id="PTHR35836:SF1">
    <property type="entry name" value="VCBS REPEAT-CONTAINING PROTEIN"/>
    <property type="match status" value="1"/>
</dbReference>
<organism evidence="3 4">
    <name type="scientific">Triparma laevis f. longispina</name>
    <dbReference type="NCBI Taxonomy" id="1714387"/>
    <lineage>
        <taxon>Eukaryota</taxon>
        <taxon>Sar</taxon>
        <taxon>Stramenopiles</taxon>
        <taxon>Ochrophyta</taxon>
        <taxon>Bolidophyceae</taxon>
        <taxon>Parmales</taxon>
        <taxon>Triparmaceae</taxon>
        <taxon>Triparma</taxon>
    </lineage>
</organism>
<name>A0A9W7FBN2_9STRA</name>
<dbReference type="SUPFAM" id="SSF69318">
    <property type="entry name" value="Integrin alpha N-terminal domain"/>
    <property type="match status" value="1"/>
</dbReference>
<feature type="transmembrane region" description="Helical" evidence="1">
    <location>
        <begin position="674"/>
        <end position="697"/>
    </location>
</feature>
<dbReference type="OrthoDB" id="10022113at2759"/>
<keyword evidence="1" id="KW-0812">Transmembrane</keyword>
<reference evidence="4" key="1">
    <citation type="journal article" date="2023" name="Commun. Biol.">
        <title>Genome analysis of Parmales, the sister group of diatoms, reveals the evolutionary specialization of diatoms from phago-mixotrophs to photoautotrophs.</title>
        <authorList>
            <person name="Ban H."/>
            <person name="Sato S."/>
            <person name="Yoshikawa S."/>
            <person name="Yamada K."/>
            <person name="Nakamura Y."/>
            <person name="Ichinomiya M."/>
            <person name="Sato N."/>
            <person name="Blanc-Mathieu R."/>
            <person name="Endo H."/>
            <person name="Kuwata A."/>
            <person name="Ogata H."/>
        </authorList>
    </citation>
    <scope>NUCLEOTIDE SEQUENCE [LARGE SCALE GENOMIC DNA]</scope>
    <source>
        <strain evidence="4">NIES 3700</strain>
    </source>
</reference>
<dbReference type="SMART" id="SM01411">
    <property type="entry name" value="Ephrin_rec_like"/>
    <property type="match status" value="1"/>
</dbReference>
<evidence type="ECO:0000313" key="3">
    <source>
        <dbReference type="EMBL" id="GMI09190.1"/>
    </source>
</evidence>
<sequence>MKYSTLSLLLSIASTTAAVEKPKYGLSWVRDIELPTPGFLEIIDEELYLTSFNAKPYFLSKNGVYRMKASEYADAEPELLTDELDWPNDMTVLDKSMFGFNALAVGHGFLVPGHATGGVSIINLDVPSGKPVEISADLDNWFYHKAYPRDMDGDGDLDIVTARCRDNVIPFPWNPPNGGELVWLENPGGDNPLADRWEEHEIMEGPDFLINMKNGGVTEKPFELLAPQFLTELINYVYYDDNGVVQNRTLDDQLGNAFAAEFLDINGDGELDILATNHLADNGGVFAYTWDNSEDLATAKVEKHTLASGINNVQEKGMAPGHSNVVYPRSDDKSEKPYILVDGDGAENYILLSPSDGGDFESWEYDMTVLFPTECTVGKSVSGDVDGDGWSEVFIPLYEKNIVRVMRFQPWDDCVEGPPLVSETLGGAEGETCYYDVDNGYGSFEWHNSGESCNTDADCIDSDFEGECSANYPEVEEVCSGSEDSLESCTKEIPQSSNSHFWDIGITCNFLQDSVKCETCPSGTYSDTVDTSPCLECEIGKFSTKISATSEGTCQTCGEGQTTSADGSACNLNVCEQDEFNNNGKCKKCHLECYEKGQDGQAGGHSLWYQPLLVIVTSMLDCDFGPDGKLALVGGPSVSCEPSFRQYLIEFHCALDAKSSFASLFQFYNTDNELVNSLGILFAILNIAFAMIFLIGYGTELHALKRLGTRAEATDLGEAGTSESEWLYMLQAIEVIDRIDEQGIETQVSTKRLKLMDGIPFVYTSVVVAIEDTLYADDQRWPYHSEERARVLRQKFRGYQGVLDRVNADFVRLNLEAKAEGWMVENIKEIIRAQGLDYCKKVISMASRDSLETKDSFGN</sequence>
<feature type="signal peptide" evidence="2">
    <location>
        <begin position="1"/>
        <end position="18"/>
    </location>
</feature>
<dbReference type="Proteomes" id="UP001165122">
    <property type="component" value="Unassembled WGS sequence"/>
</dbReference>
<comment type="caution">
    <text evidence="3">The sequence shown here is derived from an EMBL/GenBank/DDBJ whole genome shotgun (WGS) entry which is preliminary data.</text>
</comment>
<gene>
    <name evidence="3" type="ORF">TrLO_g12384</name>
</gene>
<accession>A0A9W7FBN2</accession>
<protein>
    <submittedName>
        <fullName evidence="3">Uncharacterized protein</fullName>
    </submittedName>
</protein>
<evidence type="ECO:0000313" key="4">
    <source>
        <dbReference type="Proteomes" id="UP001165122"/>
    </source>
</evidence>
<evidence type="ECO:0000256" key="1">
    <source>
        <dbReference type="SAM" id="Phobius"/>
    </source>
</evidence>
<keyword evidence="4" id="KW-1185">Reference proteome</keyword>
<dbReference type="PANTHER" id="PTHR35836">
    <property type="entry name" value="VCBS REPEAT-CONTAINING PROTEIN"/>
    <property type="match status" value="1"/>
</dbReference>
<keyword evidence="1" id="KW-0472">Membrane</keyword>
<evidence type="ECO:0000256" key="2">
    <source>
        <dbReference type="SAM" id="SignalP"/>
    </source>
</evidence>
<keyword evidence="1" id="KW-1133">Transmembrane helix</keyword>
<dbReference type="AlphaFoldDB" id="A0A9W7FBN2"/>
<dbReference type="EMBL" id="BRXW01000134">
    <property type="protein sequence ID" value="GMI09190.1"/>
    <property type="molecule type" value="Genomic_DNA"/>
</dbReference>
<feature type="chain" id="PRO_5040998782" evidence="2">
    <location>
        <begin position="19"/>
        <end position="859"/>
    </location>
</feature>
<proteinExistence type="predicted"/>
<dbReference type="Gene3D" id="2.10.50.10">
    <property type="entry name" value="Tumor Necrosis Factor Receptor, subunit A, domain 2"/>
    <property type="match status" value="1"/>
</dbReference>